<comment type="catalytic activity">
    <reaction evidence="1">
        <text>(2R)-2-phosphoglycerate = (2R)-3-phosphoglycerate</text>
        <dbReference type="Rhea" id="RHEA:15901"/>
        <dbReference type="ChEBI" id="CHEBI:58272"/>
        <dbReference type="ChEBI" id="CHEBI:58289"/>
        <dbReference type="EC" id="5.4.2.12"/>
    </reaction>
</comment>
<accession>A0A412Z4B1</accession>
<evidence type="ECO:0000313" key="8">
    <source>
        <dbReference type="Proteomes" id="UP000284543"/>
    </source>
</evidence>
<dbReference type="SUPFAM" id="SSF53649">
    <property type="entry name" value="Alkaline phosphatase-like"/>
    <property type="match status" value="1"/>
</dbReference>
<evidence type="ECO:0000256" key="6">
    <source>
        <dbReference type="ARBA" id="ARBA00023235"/>
    </source>
</evidence>
<dbReference type="Pfam" id="PF10143">
    <property type="entry name" value="PhosphMutase"/>
    <property type="match status" value="1"/>
</dbReference>
<proteinExistence type="inferred from homology"/>
<dbReference type="InterPro" id="IPR006124">
    <property type="entry name" value="Metalloenzyme"/>
</dbReference>
<dbReference type="HAMAP" id="MF_01402_A">
    <property type="entry name" value="ApgM_A"/>
    <property type="match status" value="1"/>
</dbReference>
<dbReference type="NCBIfam" id="TIGR00306">
    <property type="entry name" value="apgM"/>
    <property type="match status" value="1"/>
</dbReference>
<reference evidence="7 8" key="1">
    <citation type="submission" date="2018-08" db="EMBL/GenBank/DDBJ databases">
        <title>A genome reference for cultivated species of the human gut microbiota.</title>
        <authorList>
            <person name="Zou Y."/>
            <person name="Xue W."/>
            <person name="Luo G."/>
        </authorList>
    </citation>
    <scope>NUCLEOTIDE SEQUENCE [LARGE SCALE GENOMIC DNA]</scope>
    <source>
        <strain evidence="7 8">AF14-18</strain>
    </source>
</reference>
<dbReference type="Gene3D" id="3.30.70.2130">
    <property type="entry name" value="Metalloenzyme domain"/>
    <property type="match status" value="1"/>
</dbReference>
<name>A0A412Z4B1_9FIRM</name>
<dbReference type="GO" id="GO:0046872">
    <property type="term" value="F:metal ion binding"/>
    <property type="evidence" value="ECO:0007669"/>
    <property type="project" value="InterPro"/>
</dbReference>
<comment type="similarity">
    <text evidence="4">Belongs to the BPG-independent phosphoglycerate mutase family. A-PGAM subfamily.</text>
</comment>
<dbReference type="KEGG" id="cbol:CGC65_08310"/>
<dbReference type="PANTHER" id="PTHR31209">
    <property type="entry name" value="COFACTOR-INDEPENDENT PHOSPHOGLYCERATE MUTASE"/>
    <property type="match status" value="1"/>
</dbReference>
<evidence type="ECO:0000256" key="5">
    <source>
        <dbReference type="ARBA" id="ARBA00023152"/>
    </source>
</evidence>
<gene>
    <name evidence="7" type="primary">apgM</name>
    <name evidence="7" type="ORF">DWW02_15565</name>
</gene>
<evidence type="ECO:0000313" key="7">
    <source>
        <dbReference type="EMBL" id="RGV74761.1"/>
    </source>
</evidence>
<keyword evidence="5" id="KW-0324">Glycolysis</keyword>
<sequence length="417" mass="45425">MRKKQGLLIIMDGLGDRPDPVLGGMTPLESASTPNMERLLQMGMCGNVYPIAPGIPVGTDVGHLQIFGYDSSRVYRGRGPLEASSGGLELMDGDVAFRGNFATVTEDMAVVDRRAGRISQGTEFLAQAVNGMVLSDGTRVLAKELTEHRIAVVLRGEGLSDAISCTDPGTTEEGKKVSGPRALDGSEKAQKTADALWEFTKKAYGILKEHPINKERIQKGLKPANIILTRGAGQKTEMVSLKDRYKIRAACVAGDKTVGGIARLAGMDYYIRDSFTGSFDTDLMGKARLAAELLKEKKYDWVVLHIKGTDLAGHDNRPDKKKEIVEQTDQMLGYLLNELDLEQCYISFTADHSTPCKVGDHSGDGVPTFIAGGDVRRDKVDMAGERYFMEGALEGLTANDIFRLQMNYMGFMEKVGS</sequence>
<organism evidence="7 8">
    <name type="scientific">Enterocloster bolteae</name>
    <dbReference type="NCBI Taxonomy" id="208479"/>
    <lineage>
        <taxon>Bacteria</taxon>
        <taxon>Bacillati</taxon>
        <taxon>Bacillota</taxon>
        <taxon>Clostridia</taxon>
        <taxon>Lachnospirales</taxon>
        <taxon>Lachnospiraceae</taxon>
        <taxon>Enterocloster</taxon>
    </lineage>
</organism>
<dbReference type="EC" id="5.4.2.12" evidence="7"/>
<dbReference type="AlphaFoldDB" id="A0A412Z4B1"/>
<dbReference type="InterPro" id="IPR023665">
    <property type="entry name" value="ApgAM_prokaryotes"/>
</dbReference>
<dbReference type="InterPro" id="IPR017850">
    <property type="entry name" value="Alkaline_phosphatase_core_sf"/>
</dbReference>
<dbReference type="GeneID" id="23116900"/>
<protein>
    <submittedName>
        <fullName evidence="7">2,3-bisphosphoglycerate-independent phosphoglycerate mutase</fullName>
        <ecNumber evidence="7">5.4.2.12</ecNumber>
    </submittedName>
</protein>
<dbReference type="InterPro" id="IPR004456">
    <property type="entry name" value="Pglycerate_mutase_ApgM"/>
</dbReference>
<evidence type="ECO:0000256" key="3">
    <source>
        <dbReference type="ARBA" id="ARBA00004921"/>
    </source>
</evidence>
<dbReference type="Gene3D" id="3.40.720.10">
    <property type="entry name" value="Alkaline Phosphatase, subunit A"/>
    <property type="match status" value="2"/>
</dbReference>
<dbReference type="PIRSF" id="PIRSF006392">
    <property type="entry name" value="IPGAM_arch"/>
    <property type="match status" value="1"/>
</dbReference>
<dbReference type="Pfam" id="PF01676">
    <property type="entry name" value="Metalloenzyme"/>
    <property type="match status" value="1"/>
</dbReference>
<comment type="caution">
    <text evidence="7">The sequence shown here is derived from an EMBL/GenBank/DDBJ whole genome shotgun (WGS) entry which is preliminary data.</text>
</comment>
<dbReference type="EMBL" id="QRZM01000006">
    <property type="protein sequence ID" value="RGV74761.1"/>
    <property type="molecule type" value="Genomic_DNA"/>
</dbReference>
<evidence type="ECO:0000256" key="1">
    <source>
        <dbReference type="ARBA" id="ARBA00000370"/>
    </source>
</evidence>
<dbReference type="PANTHER" id="PTHR31209:SF0">
    <property type="entry name" value="METALLOENZYME DOMAIN-CONTAINING PROTEIN"/>
    <property type="match status" value="1"/>
</dbReference>
<dbReference type="Proteomes" id="UP000284543">
    <property type="component" value="Unassembled WGS sequence"/>
</dbReference>
<dbReference type="GO" id="GO:0006096">
    <property type="term" value="P:glycolytic process"/>
    <property type="evidence" value="ECO:0007669"/>
    <property type="project" value="UniProtKB-KW"/>
</dbReference>
<dbReference type="InterPro" id="IPR042253">
    <property type="entry name" value="Pglycerate_mutase_ApgM_sf"/>
</dbReference>
<dbReference type="CDD" id="cd16011">
    <property type="entry name" value="iPGM_like"/>
    <property type="match status" value="1"/>
</dbReference>
<comment type="function">
    <text evidence="2">Catalyzes the interconversion of 2-phosphoglycerate and 3-phosphoglycerate.</text>
</comment>
<evidence type="ECO:0000256" key="4">
    <source>
        <dbReference type="ARBA" id="ARBA00005524"/>
    </source>
</evidence>
<comment type="pathway">
    <text evidence="3">Carbohydrate degradation.</text>
</comment>
<evidence type="ECO:0000256" key="2">
    <source>
        <dbReference type="ARBA" id="ARBA00002315"/>
    </source>
</evidence>
<dbReference type="GO" id="GO:0004619">
    <property type="term" value="F:phosphoglycerate mutase activity"/>
    <property type="evidence" value="ECO:0007669"/>
    <property type="project" value="UniProtKB-EC"/>
</dbReference>
<keyword evidence="6 7" id="KW-0413">Isomerase</keyword>
<dbReference type="RefSeq" id="WP_002569861.1">
    <property type="nucleotide sequence ID" value="NZ_BAABZS010000001.1"/>
</dbReference>